<sequence>MTIKGMLTATRPWSWTAGIIPVLLTGALVHKAEGVSVAKGGLSNALMMVITLQASGNLVNSYIDHNYGVDTIETAGDRTIVDAHVSPKGALVLAGVMFFAAVAAVLPTISRMRVSGQARELEATFWVGVAMVFSYTCWPFRLKYRGLGDITVFLLFGPMLMQVAAMLVCGSVQHWVLPFGVPAALLCEAILHANNMRDIEQDRSAGISTLAIGFRSSQVLYFGLLGMAYVVAGCLAATGSRGSALSFLTLPLAISALKDCRPEAVRNLDEKTAKLHLLFGVLMTAGTLLF</sequence>
<organism evidence="10 11">
    <name type="scientific">Ectocarpus siliculosus</name>
    <name type="common">Brown alga</name>
    <name type="synonym">Conferva siliculosa</name>
    <dbReference type="NCBI Taxonomy" id="2880"/>
    <lineage>
        <taxon>Eukaryota</taxon>
        <taxon>Sar</taxon>
        <taxon>Stramenopiles</taxon>
        <taxon>Ochrophyta</taxon>
        <taxon>PX clade</taxon>
        <taxon>Phaeophyceae</taxon>
        <taxon>Ectocarpales</taxon>
        <taxon>Ectocarpaceae</taxon>
        <taxon>Ectocarpus</taxon>
    </lineage>
</organism>
<evidence type="ECO:0000256" key="2">
    <source>
        <dbReference type="ARBA" id="ARBA00004863"/>
    </source>
</evidence>
<evidence type="ECO:0000256" key="1">
    <source>
        <dbReference type="ARBA" id="ARBA00004141"/>
    </source>
</evidence>
<evidence type="ECO:0000256" key="7">
    <source>
        <dbReference type="ARBA" id="ARBA00023136"/>
    </source>
</evidence>
<reference evidence="10 11" key="1">
    <citation type="journal article" date="2010" name="Nature">
        <title>The Ectocarpus genome and the independent evolution of multicellularity in brown algae.</title>
        <authorList>
            <person name="Cock J.M."/>
            <person name="Sterck L."/>
            <person name="Rouze P."/>
            <person name="Scornet D."/>
            <person name="Allen A.E."/>
            <person name="Amoutzias G."/>
            <person name="Anthouard V."/>
            <person name="Artiguenave F."/>
            <person name="Aury J.M."/>
            <person name="Badger J.H."/>
            <person name="Beszteri B."/>
            <person name="Billiau K."/>
            <person name="Bonnet E."/>
            <person name="Bothwell J.H."/>
            <person name="Bowler C."/>
            <person name="Boyen C."/>
            <person name="Brownlee C."/>
            <person name="Carrano C.J."/>
            <person name="Charrier B."/>
            <person name="Cho G.Y."/>
            <person name="Coelho S.M."/>
            <person name="Collen J."/>
            <person name="Corre E."/>
            <person name="Da Silva C."/>
            <person name="Delage L."/>
            <person name="Delaroque N."/>
            <person name="Dittami S.M."/>
            <person name="Doulbeau S."/>
            <person name="Elias M."/>
            <person name="Farnham G."/>
            <person name="Gachon C.M."/>
            <person name="Gschloessl B."/>
            <person name="Heesch S."/>
            <person name="Jabbari K."/>
            <person name="Jubin C."/>
            <person name="Kawai H."/>
            <person name="Kimura K."/>
            <person name="Kloareg B."/>
            <person name="Kupper F.C."/>
            <person name="Lang D."/>
            <person name="Le Bail A."/>
            <person name="Leblanc C."/>
            <person name="Lerouge P."/>
            <person name="Lohr M."/>
            <person name="Lopez P.J."/>
            <person name="Martens C."/>
            <person name="Maumus F."/>
            <person name="Michel G."/>
            <person name="Miranda-Saavedra D."/>
            <person name="Morales J."/>
            <person name="Moreau H."/>
            <person name="Motomura T."/>
            <person name="Nagasato C."/>
            <person name="Napoli C.A."/>
            <person name="Nelson D.R."/>
            <person name="Nyvall-Collen P."/>
            <person name="Peters A.F."/>
            <person name="Pommier C."/>
            <person name="Potin P."/>
            <person name="Poulain J."/>
            <person name="Quesneville H."/>
            <person name="Read B."/>
            <person name="Rensing S.A."/>
            <person name="Ritter A."/>
            <person name="Rousvoal S."/>
            <person name="Samanta M."/>
            <person name="Samson G."/>
            <person name="Schroeder D.C."/>
            <person name="Segurens B."/>
            <person name="Strittmatter M."/>
            <person name="Tonon T."/>
            <person name="Tregear J.W."/>
            <person name="Valentin K."/>
            <person name="von Dassow P."/>
            <person name="Yamagishi T."/>
            <person name="Van de Peer Y."/>
            <person name="Wincker P."/>
        </authorList>
    </citation>
    <scope>NUCLEOTIDE SEQUENCE [LARGE SCALE GENOMIC DNA]</scope>
    <source>
        <strain evidence="11">Ec32 / CCAP1310/4</strain>
    </source>
</reference>
<dbReference type="GO" id="GO:0004659">
    <property type="term" value="F:prenyltransferase activity"/>
    <property type="evidence" value="ECO:0007669"/>
    <property type="project" value="InterPro"/>
</dbReference>
<keyword evidence="6 8" id="KW-1133">Transmembrane helix</keyword>
<feature type="transmembrane region" description="Helical" evidence="8">
    <location>
        <begin position="90"/>
        <end position="109"/>
    </location>
</feature>
<evidence type="ECO:0000256" key="9">
    <source>
        <dbReference type="SAM" id="SignalP"/>
    </source>
</evidence>
<dbReference type="STRING" id="2880.D7FHN3"/>
<dbReference type="InterPro" id="IPR000537">
    <property type="entry name" value="UbiA_prenyltransferase"/>
</dbReference>
<dbReference type="OrthoDB" id="203513at2759"/>
<comment type="pathway">
    <text evidence="2">Quinol/quinone metabolism; menaquinone biosynthesis.</text>
</comment>
<dbReference type="GO" id="GO:0009234">
    <property type="term" value="P:menaquinone biosynthetic process"/>
    <property type="evidence" value="ECO:0007669"/>
    <property type="project" value="UniProtKB-UniPathway"/>
</dbReference>
<dbReference type="AlphaFoldDB" id="D7FHN3"/>
<feature type="transmembrane region" description="Helical" evidence="8">
    <location>
        <begin position="121"/>
        <end position="141"/>
    </location>
</feature>
<dbReference type="InterPro" id="IPR026046">
    <property type="entry name" value="UBIAD1"/>
</dbReference>
<evidence type="ECO:0000256" key="5">
    <source>
        <dbReference type="ARBA" id="ARBA00022692"/>
    </source>
</evidence>
<dbReference type="CDD" id="cd13962">
    <property type="entry name" value="PT_UbiA_UBIAD1"/>
    <property type="match status" value="1"/>
</dbReference>
<keyword evidence="7 8" id="KW-0472">Membrane</keyword>
<evidence type="ECO:0000256" key="4">
    <source>
        <dbReference type="ARBA" id="ARBA00022679"/>
    </source>
</evidence>
<evidence type="ECO:0000313" key="11">
    <source>
        <dbReference type="Proteomes" id="UP000002630"/>
    </source>
</evidence>
<keyword evidence="5 8" id="KW-0812">Transmembrane</keyword>
<keyword evidence="3" id="KW-0474">Menaquinone biosynthesis</keyword>
<feature type="transmembrane region" description="Helical" evidence="8">
    <location>
        <begin position="147"/>
        <end position="168"/>
    </location>
</feature>
<dbReference type="GO" id="GO:0042371">
    <property type="term" value="P:vitamin K biosynthetic process"/>
    <property type="evidence" value="ECO:0007669"/>
    <property type="project" value="TreeGrafter"/>
</dbReference>
<dbReference type="eggNOG" id="KOG4581">
    <property type="taxonomic scope" value="Eukaryota"/>
</dbReference>
<keyword evidence="9" id="KW-0732">Signal</keyword>
<accession>D7FHN3</accession>
<dbReference type="PIRSF" id="PIRSF005355">
    <property type="entry name" value="UBIAD1"/>
    <property type="match status" value="1"/>
</dbReference>
<gene>
    <name evidence="10" type="ORF">Esi_0109_0085</name>
</gene>
<dbReference type="Gene3D" id="1.10.357.140">
    <property type="entry name" value="UbiA prenyltransferase"/>
    <property type="match status" value="1"/>
</dbReference>
<dbReference type="InParanoid" id="D7FHN3"/>
<dbReference type="EMBL" id="FN647779">
    <property type="protein sequence ID" value="CBJ28590.1"/>
    <property type="molecule type" value="Genomic_DNA"/>
</dbReference>
<dbReference type="EMBL" id="FN649750">
    <property type="protein sequence ID" value="CBJ28590.1"/>
    <property type="molecule type" value="Genomic_DNA"/>
</dbReference>
<dbReference type="Pfam" id="PF01040">
    <property type="entry name" value="UbiA"/>
    <property type="match status" value="1"/>
</dbReference>
<dbReference type="PANTHER" id="PTHR13929">
    <property type="entry name" value="1,4-DIHYDROXY-2-NAPHTHOATE OCTAPRENYLTRANSFERASE"/>
    <property type="match status" value="1"/>
</dbReference>
<evidence type="ECO:0000256" key="3">
    <source>
        <dbReference type="ARBA" id="ARBA00022428"/>
    </source>
</evidence>
<comment type="subcellular location">
    <subcellularLocation>
        <location evidence="1">Membrane</location>
        <topology evidence="1">Multi-pass membrane protein</topology>
    </subcellularLocation>
</comment>
<evidence type="ECO:0000313" key="10">
    <source>
        <dbReference type="EMBL" id="CBJ28590.1"/>
    </source>
</evidence>
<name>D7FHN3_ECTSI</name>
<feature type="signal peptide" evidence="9">
    <location>
        <begin position="1"/>
        <end position="34"/>
    </location>
</feature>
<dbReference type="PANTHER" id="PTHR13929:SF0">
    <property type="entry name" value="UBIA PRENYLTRANSFERASE DOMAIN-CONTAINING PROTEIN 1"/>
    <property type="match status" value="1"/>
</dbReference>
<proteinExistence type="predicted"/>
<keyword evidence="11" id="KW-1185">Reference proteome</keyword>
<dbReference type="Proteomes" id="UP000002630">
    <property type="component" value="Linkage Group LG25"/>
</dbReference>
<feature type="chain" id="PRO_5003095423" description="1,4-dihydroxy-2-naphthoate octaprenyltransferase" evidence="9">
    <location>
        <begin position="35"/>
        <end position="290"/>
    </location>
</feature>
<dbReference type="OMA" id="QWIEGAR"/>
<feature type="transmembrane region" description="Helical" evidence="8">
    <location>
        <begin position="219"/>
        <end position="238"/>
    </location>
</feature>
<dbReference type="UniPathway" id="UPA00079"/>
<evidence type="ECO:0008006" key="12">
    <source>
        <dbReference type="Google" id="ProtNLM"/>
    </source>
</evidence>
<evidence type="ECO:0000256" key="6">
    <source>
        <dbReference type="ARBA" id="ARBA00022989"/>
    </source>
</evidence>
<protein>
    <recommendedName>
        <fullName evidence="12">1,4-dihydroxy-2-naphthoate octaprenyltransferase</fullName>
    </recommendedName>
</protein>
<dbReference type="GO" id="GO:0016020">
    <property type="term" value="C:membrane"/>
    <property type="evidence" value="ECO:0007669"/>
    <property type="project" value="UniProtKB-SubCell"/>
</dbReference>
<dbReference type="InterPro" id="IPR044878">
    <property type="entry name" value="UbiA_sf"/>
</dbReference>
<evidence type="ECO:0000256" key="8">
    <source>
        <dbReference type="SAM" id="Phobius"/>
    </source>
</evidence>
<keyword evidence="4" id="KW-0808">Transferase</keyword>